<feature type="compositionally biased region" description="Polar residues" evidence="1">
    <location>
        <begin position="610"/>
        <end position="619"/>
    </location>
</feature>
<dbReference type="SUPFAM" id="SSF53300">
    <property type="entry name" value="vWA-like"/>
    <property type="match status" value="1"/>
</dbReference>
<keyword evidence="3" id="KW-0732">Signal</keyword>
<protein>
    <recommendedName>
        <fullName evidence="4">VWFA domain-containing protein</fullName>
    </recommendedName>
</protein>
<dbReference type="PROSITE" id="PS50234">
    <property type="entry name" value="VWFA"/>
    <property type="match status" value="1"/>
</dbReference>
<keyword evidence="2" id="KW-0472">Membrane</keyword>
<dbReference type="InterPro" id="IPR006311">
    <property type="entry name" value="TAT_signal"/>
</dbReference>
<feature type="region of interest" description="Disordered" evidence="1">
    <location>
        <begin position="555"/>
        <end position="619"/>
    </location>
</feature>
<reference evidence="6" key="1">
    <citation type="journal article" date="2019" name="Int. J. Syst. Evol. Microbiol.">
        <title>The Global Catalogue of Microorganisms (GCM) 10K type strain sequencing project: providing services to taxonomists for standard genome sequencing and annotation.</title>
        <authorList>
            <consortium name="The Broad Institute Genomics Platform"/>
            <consortium name="The Broad Institute Genome Sequencing Center for Infectious Disease"/>
            <person name="Wu L."/>
            <person name="Ma J."/>
        </authorList>
    </citation>
    <scope>NUCLEOTIDE SEQUENCE [LARGE SCALE GENOMIC DNA]</scope>
    <source>
        <strain evidence="6">JCM 15572</strain>
    </source>
</reference>
<comment type="caution">
    <text evidence="5">The sequence shown here is derived from an EMBL/GenBank/DDBJ whole genome shotgun (WGS) entry which is preliminary data.</text>
</comment>
<evidence type="ECO:0000256" key="2">
    <source>
        <dbReference type="SAM" id="Phobius"/>
    </source>
</evidence>
<feature type="region of interest" description="Disordered" evidence="1">
    <location>
        <begin position="654"/>
        <end position="697"/>
    </location>
</feature>
<keyword evidence="2" id="KW-0812">Transmembrane</keyword>
<dbReference type="Gene3D" id="3.40.50.410">
    <property type="entry name" value="von Willebrand factor, type A domain"/>
    <property type="match status" value="1"/>
</dbReference>
<sequence>MTTHHRHRRPAVLALLAVTLTALLAGLAAPTAMADPEPGAEAGKMVLVLDSSGSMKEPAGDGKTKIVAARTALTQVVNKLPEGAQVGLRVYGATVFKRTDPGACTDTQLTVPIGTGNRPQLQAAIAKYKPFGETPIGYSLQEAAKDLGSSGQRSIVLVSDGESTCAPNPCVVAKNIAKQGIDLKIDVVGFRVQGKARSDLQCIAREGRGDYYDADSTIDLEAGLGKLSTRAFRPFRISGTPVQGTATPQDAPTVAPGLYSDDFDLLDQPKHFVIKRTMTGSTLRAGLSFRRPAGATSLVIQTELRLATPDGKDCGRSFPRVQDGDQGFATGTASSWSKFDKINKECSEAEQLILTVDPGKDFREIKEVPFELRIDEEPPVEETKTLPAKADDPTWSPMPVTTPREIVPGSSFPDAPLLVPGTYKTTLLPGELQIYKIKADWGQRIQAQATVSQQSKAMGNLIGLRYLDTAVISPAGEEAFAVFPKNVPGAPGGKRGVLTGKGVTQAITTKEIRYLNRDGANNSDTGTSTPGVYYIVVSMTRKAEDRSFTVPMTLTVGVPGTAGAGKPQYVDGATPVSGDSVTPTPSETPTESPSTSAGTGDKTEAGPPVQGTNDSNTDDGTPVALVAGLGGGGVLLLLLGTLAVLRLRKKPAPTYPGAPAPYPGAPGPHPGAPHNPNQHPNQYPPNHPNQNGPQPPR</sequence>
<feature type="compositionally biased region" description="Pro residues" evidence="1">
    <location>
        <begin position="654"/>
        <end position="673"/>
    </location>
</feature>
<evidence type="ECO:0000313" key="5">
    <source>
        <dbReference type="EMBL" id="GAA1586993.1"/>
    </source>
</evidence>
<feature type="chain" id="PRO_5047165263" description="VWFA domain-containing protein" evidence="3">
    <location>
        <begin position="35"/>
        <end position="697"/>
    </location>
</feature>
<name>A0ABP4PPV3_9ACTN</name>
<feature type="domain" description="VWFA" evidence="4">
    <location>
        <begin position="44"/>
        <end position="231"/>
    </location>
</feature>
<evidence type="ECO:0000259" key="4">
    <source>
        <dbReference type="PROSITE" id="PS50234"/>
    </source>
</evidence>
<feature type="transmembrane region" description="Helical" evidence="2">
    <location>
        <begin position="623"/>
        <end position="645"/>
    </location>
</feature>
<dbReference type="Pfam" id="PF13519">
    <property type="entry name" value="VWA_2"/>
    <property type="match status" value="1"/>
</dbReference>
<evidence type="ECO:0000256" key="3">
    <source>
        <dbReference type="SAM" id="SignalP"/>
    </source>
</evidence>
<feature type="compositionally biased region" description="Low complexity" evidence="1">
    <location>
        <begin position="582"/>
        <end position="596"/>
    </location>
</feature>
<feature type="compositionally biased region" description="Pro residues" evidence="1">
    <location>
        <begin position="682"/>
        <end position="697"/>
    </location>
</feature>
<evidence type="ECO:0000256" key="1">
    <source>
        <dbReference type="SAM" id="MobiDB-lite"/>
    </source>
</evidence>
<dbReference type="Proteomes" id="UP001501705">
    <property type="component" value="Unassembled WGS sequence"/>
</dbReference>
<proteinExistence type="predicted"/>
<evidence type="ECO:0000313" key="6">
    <source>
        <dbReference type="Proteomes" id="UP001501705"/>
    </source>
</evidence>
<dbReference type="PROSITE" id="PS51318">
    <property type="entry name" value="TAT"/>
    <property type="match status" value="1"/>
</dbReference>
<dbReference type="InterPro" id="IPR002035">
    <property type="entry name" value="VWF_A"/>
</dbReference>
<dbReference type="RefSeq" id="WP_344236615.1">
    <property type="nucleotide sequence ID" value="NZ_BAAAPH010000016.1"/>
</dbReference>
<organism evidence="5 6">
    <name type="scientific">Kribbella hippodromi</name>
    <dbReference type="NCBI Taxonomy" id="434347"/>
    <lineage>
        <taxon>Bacteria</taxon>
        <taxon>Bacillati</taxon>
        <taxon>Actinomycetota</taxon>
        <taxon>Actinomycetes</taxon>
        <taxon>Propionibacteriales</taxon>
        <taxon>Kribbellaceae</taxon>
        <taxon>Kribbella</taxon>
    </lineage>
</organism>
<keyword evidence="6" id="KW-1185">Reference proteome</keyword>
<dbReference type="SMART" id="SM00327">
    <property type="entry name" value="VWA"/>
    <property type="match status" value="1"/>
</dbReference>
<gene>
    <name evidence="5" type="ORF">GCM10009804_48750</name>
</gene>
<dbReference type="InterPro" id="IPR036465">
    <property type="entry name" value="vWFA_dom_sf"/>
</dbReference>
<dbReference type="EMBL" id="BAAAPH010000016">
    <property type="protein sequence ID" value="GAA1586993.1"/>
    <property type="molecule type" value="Genomic_DNA"/>
</dbReference>
<feature type="signal peptide" evidence="3">
    <location>
        <begin position="1"/>
        <end position="34"/>
    </location>
</feature>
<keyword evidence="2" id="KW-1133">Transmembrane helix</keyword>
<accession>A0ABP4PPV3</accession>